<dbReference type="InterPro" id="IPR001647">
    <property type="entry name" value="HTH_TetR"/>
</dbReference>
<dbReference type="PROSITE" id="PS50977">
    <property type="entry name" value="HTH_TETR_2"/>
    <property type="match status" value="1"/>
</dbReference>
<reference evidence="6 7" key="1">
    <citation type="submission" date="2018-08" db="EMBL/GenBank/DDBJ databases">
        <title>Genomic Encyclopedia of Type Strains, Phase III (KMG-III): the genomes of soil and plant-associated and newly described type strains.</title>
        <authorList>
            <person name="Whitman W."/>
        </authorList>
    </citation>
    <scope>NUCLEOTIDE SEQUENCE [LARGE SCALE GENOMIC DNA]</scope>
    <source>
        <strain evidence="6 7">CECT 7375</strain>
    </source>
</reference>
<accession>A0A3E0DRV9</accession>
<evidence type="ECO:0000313" key="7">
    <source>
        <dbReference type="Proteomes" id="UP000256542"/>
    </source>
</evidence>
<dbReference type="OrthoDB" id="116240at2"/>
<protein>
    <submittedName>
        <fullName evidence="6">TetR family transcriptional regulator</fullName>
    </submittedName>
</protein>
<gene>
    <name evidence="6" type="ORF">DFP81_102424</name>
</gene>
<organism evidence="6 7">
    <name type="scientific">Marinomonas pollencensis</name>
    <dbReference type="NCBI Taxonomy" id="491954"/>
    <lineage>
        <taxon>Bacteria</taxon>
        <taxon>Pseudomonadati</taxon>
        <taxon>Pseudomonadota</taxon>
        <taxon>Gammaproteobacteria</taxon>
        <taxon>Oceanospirillales</taxon>
        <taxon>Oceanospirillaceae</taxon>
        <taxon>Marinomonas</taxon>
    </lineage>
</organism>
<dbReference type="Pfam" id="PF00440">
    <property type="entry name" value="TetR_N"/>
    <property type="match status" value="1"/>
</dbReference>
<keyword evidence="1" id="KW-0805">Transcription regulation</keyword>
<dbReference type="EMBL" id="QUNG01000002">
    <property type="protein sequence ID" value="REG85885.1"/>
    <property type="molecule type" value="Genomic_DNA"/>
</dbReference>
<dbReference type="PANTHER" id="PTHR47506">
    <property type="entry name" value="TRANSCRIPTIONAL REGULATORY PROTEIN"/>
    <property type="match status" value="1"/>
</dbReference>
<keyword evidence="3" id="KW-0804">Transcription</keyword>
<keyword evidence="2 4" id="KW-0238">DNA-binding</keyword>
<dbReference type="PANTHER" id="PTHR47506:SF6">
    <property type="entry name" value="HTH-TYPE TRANSCRIPTIONAL REPRESSOR NEMR"/>
    <property type="match status" value="1"/>
</dbReference>
<dbReference type="Proteomes" id="UP000256542">
    <property type="component" value="Unassembled WGS sequence"/>
</dbReference>
<dbReference type="GO" id="GO:0003677">
    <property type="term" value="F:DNA binding"/>
    <property type="evidence" value="ECO:0007669"/>
    <property type="project" value="UniProtKB-UniRule"/>
</dbReference>
<dbReference type="InterPro" id="IPR036271">
    <property type="entry name" value="Tet_transcr_reg_TetR-rel_C_sf"/>
</dbReference>
<sequence>MSKHEDILNSAEWLFYNEGFHRTGVAKIANTAGTTQRTLYKHFASKEELILCILERRETSYWHLLNQLEAANQRLPLPKLYALLPFQALQDWYQTRASCGCFFMHALAEYRGKNSAIENYVENHKQRMRATFVRLLSKDGFSDTTTANTLMILLEGVTALSALQTANELCQQAYQCAENTLKNNTIKETKKA</sequence>
<dbReference type="Gene3D" id="1.10.357.10">
    <property type="entry name" value="Tetracycline Repressor, domain 2"/>
    <property type="match status" value="1"/>
</dbReference>
<evidence type="ECO:0000256" key="3">
    <source>
        <dbReference type="ARBA" id="ARBA00023163"/>
    </source>
</evidence>
<dbReference type="RefSeq" id="WP_115896652.1">
    <property type="nucleotide sequence ID" value="NZ_QUNG01000002.1"/>
</dbReference>
<dbReference type="InterPro" id="IPR009057">
    <property type="entry name" value="Homeodomain-like_sf"/>
</dbReference>
<dbReference type="AlphaFoldDB" id="A0A3E0DRV9"/>
<dbReference type="PRINTS" id="PR00455">
    <property type="entry name" value="HTHTETR"/>
</dbReference>
<evidence type="ECO:0000313" key="6">
    <source>
        <dbReference type="EMBL" id="REG85885.1"/>
    </source>
</evidence>
<comment type="caution">
    <text evidence="6">The sequence shown here is derived from an EMBL/GenBank/DDBJ whole genome shotgun (WGS) entry which is preliminary data.</text>
</comment>
<evidence type="ECO:0000259" key="5">
    <source>
        <dbReference type="PROSITE" id="PS50977"/>
    </source>
</evidence>
<feature type="domain" description="HTH tetR-type" evidence="5">
    <location>
        <begin position="1"/>
        <end position="61"/>
    </location>
</feature>
<proteinExistence type="predicted"/>
<dbReference type="SUPFAM" id="SSF48498">
    <property type="entry name" value="Tetracyclin repressor-like, C-terminal domain"/>
    <property type="match status" value="1"/>
</dbReference>
<keyword evidence="7" id="KW-1185">Reference proteome</keyword>
<name>A0A3E0DRV9_9GAMM</name>
<evidence type="ECO:0000256" key="2">
    <source>
        <dbReference type="ARBA" id="ARBA00023125"/>
    </source>
</evidence>
<evidence type="ECO:0000256" key="1">
    <source>
        <dbReference type="ARBA" id="ARBA00023015"/>
    </source>
</evidence>
<feature type="DNA-binding region" description="H-T-H motif" evidence="4">
    <location>
        <begin position="24"/>
        <end position="43"/>
    </location>
</feature>
<evidence type="ECO:0000256" key="4">
    <source>
        <dbReference type="PROSITE-ProRule" id="PRU00335"/>
    </source>
</evidence>
<dbReference type="SUPFAM" id="SSF46689">
    <property type="entry name" value="Homeodomain-like"/>
    <property type="match status" value="1"/>
</dbReference>